<proteinExistence type="inferred from homology"/>
<keyword evidence="2 4" id="KW-0996">Nickel insertion</keyword>
<reference evidence="5 6" key="1">
    <citation type="submission" date="2022-10" db="EMBL/GenBank/DDBJ databases">
        <title>High-quality genome sequences of two octocoral-associated bacteria, Endozoicomonas euniceicola EF212 and Endozoicomonas gorgoniicola PS125.</title>
        <authorList>
            <person name="Chiou Y.-J."/>
            <person name="Chen Y.-H."/>
        </authorList>
    </citation>
    <scope>NUCLEOTIDE SEQUENCE [LARGE SCALE GENOMIC DNA]</scope>
    <source>
        <strain evidence="5 6">PS125</strain>
    </source>
</reference>
<evidence type="ECO:0000256" key="1">
    <source>
        <dbReference type="ARBA" id="ARBA00007177"/>
    </source>
</evidence>
<name>A0ABT3MU53_9GAMM</name>
<comment type="subcellular location">
    <subcellularLocation>
        <location evidence="4">Cytoplasm</location>
    </subcellularLocation>
</comment>
<protein>
    <recommendedName>
        <fullName evidence="4">Urease accessory protein UreD</fullName>
    </recommendedName>
</protein>
<evidence type="ECO:0000256" key="4">
    <source>
        <dbReference type="HAMAP-Rule" id="MF_01384"/>
    </source>
</evidence>
<comment type="caution">
    <text evidence="5">The sequence shown here is derived from an EMBL/GenBank/DDBJ whole genome shotgun (WGS) entry which is preliminary data.</text>
</comment>
<evidence type="ECO:0000313" key="6">
    <source>
        <dbReference type="Proteomes" id="UP001209854"/>
    </source>
</evidence>
<evidence type="ECO:0000256" key="3">
    <source>
        <dbReference type="ARBA" id="ARBA00023186"/>
    </source>
</evidence>
<keyword evidence="6" id="KW-1185">Reference proteome</keyword>
<evidence type="ECO:0000256" key="2">
    <source>
        <dbReference type="ARBA" id="ARBA00022988"/>
    </source>
</evidence>
<organism evidence="5 6">
    <name type="scientific">Endozoicomonas gorgoniicola</name>
    <dbReference type="NCBI Taxonomy" id="1234144"/>
    <lineage>
        <taxon>Bacteria</taxon>
        <taxon>Pseudomonadati</taxon>
        <taxon>Pseudomonadota</taxon>
        <taxon>Gammaproteobacteria</taxon>
        <taxon>Oceanospirillales</taxon>
        <taxon>Endozoicomonadaceae</taxon>
        <taxon>Endozoicomonas</taxon>
    </lineage>
</organism>
<dbReference type="PANTHER" id="PTHR33643:SF1">
    <property type="entry name" value="UREASE ACCESSORY PROTEIN D"/>
    <property type="match status" value="1"/>
</dbReference>
<sequence>MNIAATPLTASREDHPGLDTQRWLARFSAEFSVKQRGTRLGKTEHFGPLRVQRPFFPEGPECLHFYLLHPPGGLVGGDQLSIDLVLRDGAHVLMTTPSAGKIYNNISGIPQGQHVSLTIDDGTILEYLPQENIVFDGADGQLITTIDISGDGLFLGWEITCLGRFESEQFFERGQLMQSLMLRRDGRPLFSDRLQFSASSPLQESRVGFNNYHVFGTFLINRNVMSDTNELGEKIIAWQEGINSRYQQLTVAVTQKPDAFIARILGNKAEQVRNCFEHLWQQLRTDVVGREACAPRIWRT</sequence>
<keyword evidence="4" id="KW-0963">Cytoplasm</keyword>
<gene>
    <name evidence="4" type="primary">ureD</name>
    <name evidence="5" type="ORF">NX722_09760</name>
</gene>
<dbReference type="PANTHER" id="PTHR33643">
    <property type="entry name" value="UREASE ACCESSORY PROTEIN D"/>
    <property type="match status" value="1"/>
</dbReference>
<dbReference type="Pfam" id="PF01774">
    <property type="entry name" value="UreD"/>
    <property type="match status" value="1"/>
</dbReference>
<dbReference type="HAMAP" id="MF_01384">
    <property type="entry name" value="UreD"/>
    <property type="match status" value="1"/>
</dbReference>
<evidence type="ECO:0000313" key="5">
    <source>
        <dbReference type="EMBL" id="MCW7552922.1"/>
    </source>
</evidence>
<comment type="function">
    <text evidence="4">Required for maturation of urease via the functional incorporation of the urease nickel metallocenter.</text>
</comment>
<dbReference type="InterPro" id="IPR002669">
    <property type="entry name" value="UreD"/>
</dbReference>
<dbReference type="RefSeq" id="WP_262567824.1">
    <property type="nucleotide sequence ID" value="NZ_JAPFCC010000001.1"/>
</dbReference>
<comment type="similarity">
    <text evidence="1 4">Belongs to the UreD family.</text>
</comment>
<keyword evidence="3 4" id="KW-0143">Chaperone</keyword>
<dbReference type="EMBL" id="JAPFCC010000001">
    <property type="protein sequence ID" value="MCW7552922.1"/>
    <property type="molecule type" value="Genomic_DNA"/>
</dbReference>
<dbReference type="Proteomes" id="UP001209854">
    <property type="component" value="Unassembled WGS sequence"/>
</dbReference>
<accession>A0ABT3MU53</accession>
<comment type="subunit">
    <text evidence="4">UreD, UreF and UreG form a complex that acts as a GTP-hydrolysis-dependent molecular chaperone, activating the urease apoprotein by helping to assemble the nickel containing metallocenter of UreC. The UreE protein probably delivers the nickel.</text>
</comment>